<dbReference type="PANTHER" id="PTHR23176:SF128">
    <property type="entry name" value="RHO GTPASE-ACTIVATING PROTEIN RGD1"/>
    <property type="match status" value="1"/>
</dbReference>
<evidence type="ECO:0000256" key="2">
    <source>
        <dbReference type="ARBA" id="ARBA00022723"/>
    </source>
</evidence>
<evidence type="ECO:0000313" key="9">
    <source>
        <dbReference type="EMBL" id="KIN08234.1"/>
    </source>
</evidence>
<feature type="compositionally biased region" description="Polar residues" evidence="6">
    <location>
        <begin position="177"/>
        <end position="192"/>
    </location>
</feature>
<dbReference type="GO" id="GO:0005096">
    <property type="term" value="F:GTPase activator activity"/>
    <property type="evidence" value="ECO:0007669"/>
    <property type="project" value="UniProtKB-KW"/>
</dbReference>
<dbReference type="CDD" id="cd09395">
    <property type="entry name" value="LIM2_Rga"/>
    <property type="match status" value="1"/>
</dbReference>
<dbReference type="SMART" id="SM00132">
    <property type="entry name" value="LIM"/>
    <property type="match status" value="2"/>
</dbReference>
<dbReference type="GO" id="GO:0007165">
    <property type="term" value="P:signal transduction"/>
    <property type="evidence" value="ECO:0007669"/>
    <property type="project" value="InterPro"/>
</dbReference>
<keyword evidence="3 4" id="KW-0862">Zinc</keyword>
<dbReference type="PROSITE" id="PS50023">
    <property type="entry name" value="LIM_DOMAIN_2"/>
    <property type="match status" value="1"/>
</dbReference>
<dbReference type="FunCoup" id="A0A0C3DA71">
    <property type="interactions" value="170"/>
</dbReference>
<dbReference type="HOGENOM" id="CLU_003874_0_0_1"/>
<evidence type="ECO:0000313" key="10">
    <source>
        <dbReference type="Proteomes" id="UP000054321"/>
    </source>
</evidence>
<proteinExistence type="predicted"/>
<feature type="domain" description="LIM zinc-binding" evidence="7">
    <location>
        <begin position="19"/>
        <end position="81"/>
    </location>
</feature>
<reference evidence="10" key="2">
    <citation type="submission" date="2015-01" db="EMBL/GenBank/DDBJ databases">
        <title>Evolutionary Origins and Diversification of the Mycorrhizal Mutualists.</title>
        <authorList>
            <consortium name="DOE Joint Genome Institute"/>
            <consortium name="Mycorrhizal Genomics Consortium"/>
            <person name="Kohler A."/>
            <person name="Kuo A."/>
            <person name="Nagy L.G."/>
            <person name="Floudas D."/>
            <person name="Copeland A."/>
            <person name="Barry K.W."/>
            <person name="Cichocki N."/>
            <person name="Veneault-Fourrey C."/>
            <person name="LaButti K."/>
            <person name="Lindquist E.A."/>
            <person name="Lipzen A."/>
            <person name="Lundell T."/>
            <person name="Morin E."/>
            <person name="Murat C."/>
            <person name="Riley R."/>
            <person name="Ohm R."/>
            <person name="Sun H."/>
            <person name="Tunlid A."/>
            <person name="Henrissat B."/>
            <person name="Grigoriev I.V."/>
            <person name="Hibbett D.S."/>
            <person name="Martin F."/>
        </authorList>
    </citation>
    <scope>NUCLEOTIDE SEQUENCE [LARGE SCALE GENOMIC DNA]</scope>
    <source>
        <strain evidence="10">Zn</strain>
    </source>
</reference>
<dbReference type="Pfam" id="PF00620">
    <property type="entry name" value="RhoGAP"/>
    <property type="match status" value="1"/>
</dbReference>
<feature type="compositionally biased region" description="Polar residues" evidence="6">
    <location>
        <begin position="902"/>
        <end position="927"/>
    </location>
</feature>
<keyword evidence="5" id="KW-0175">Coiled coil</keyword>
<feature type="compositionally biased region" description="Basic and acidic residues" evidence="6">
    <location>
        <begin position="356"/>
        <end position="370"/>
    </location>
</feature>
<evidence type="ECO:0000256" key="6">
    <source>
        <dbReference type="SAM" id="MobiDB-lite"/>
    </source>
</evidence>
<keyword evidence="1" id="KW-0343">GTPase activation</keyword>
<dbReference type="SUPFAM" id="SSF48350">
    <property type="entry name" value="GTPase activation domain, GAP"/>
    <property type="match status" value="1"/>
</dbReference>
<dbReference type="Gene3D" id="2.10.110.10">
    <property type="entry name" value="Cysteine Rich Protein"/>
    <property type="match status" value="2"/>
</dbReference>
<feature type="region of interest" description="Disordered" evidence="6">
    <location>
        <begin position="139"/>
        <end position="605"/>
    </location>
</feature>
<reference evidence="9 10" key="1">
    <citation type="submission" date="2014-04" db="EMBL/GenBank/DDBJ databases">
        <authorList>
            <consortium name="DOE Joint Genome Institute"/>
            <person name="Kuo A."/>
            <person name="Martino E."/>
            <person name="Perotto S."/>
            <person name="Kohler A."/>
            <person name="Nagy L.G."/>
            <person name="Floudas D."/>
            <person name="Copeland A."/>
            <person name="Barry K.W."/>
            <person name="Cichocki N."/>
            <person name="Veneault-Fourrey C."/>
            <person name="LaButti K."/>
            <person name="Lindquist E.A."/>
            <person name="Lipzen A."/>
            <person name="Lundell T."/>
            <person name="Morin E."/>
            <person name="Murat C."/>
            <person name="Sun H."/>
            <person name="Tunlid A."/>
            <person name="Henrissat B."/>
            <person name="Grigoriev I.V."/>
            <person name="Hibbett D.S."/>
            <person name="Martin F."/>
            <person name="Nordberg H.P."/>
            <person name="Cantor M.N."/>
            <person name="Hua S.X."/>
        </authorList>
    </citation>
    <scope>NUCLEOTIDE SEQUENCE [LARGE SCALE GENOMIC DNA]</scope>
    <source>
        <strain evidence="9 10">Zn</strain>
    </source>
</reference>
<dbReference type="AlphaFoldDB" id="A0A0C3DA71"/>
<dbReference type="CDD" id="cd00159">
    <property type="entry name" value="RhoGAP"/>
    <property type="match status" value="1"/>
</dbReference>
<feature type="compositionally biased region" description="Polar residues" evidence="6">
    <location>
        <begin position="227"/>
        <end position="239"/>
    </location>
</feature>
<feature type="compositionally biased region" description="Basic and acidic residues" evidence="6">
    <location>
        <begin position="286"/>
        <end position="316"/>
    </location>
</feature>
<feature type="coiled-coil region" evidence="5">
    <location>
        <begin position="790"/>
        <end position="828"/>
    </location>
</feature>
<dbReference type="InParanoid" id="A0A0C3DA71"/>
<keyword evidence="2 4" id="KW-0479">Metal-binding</keyword>
<dbReference type="FunFam" id="2.10.110.10:FF:000121">
    <property type="entry name" value="Rho GTPase activator Rga"/>
    <property type="match status" value="1"/>
</dbReference>
<gene>
    <name evidence="9" type="ORF">OIDMADRAFT_187499</name>
</gene>
<dbReference type="PANTHER" id="PTHR23176">
    <property type="entry name" value="RHO/RAC/CDC GTPASE-ACTIVATING PROTEIN"/>
    <property type="match status" value="1"/>
</dbReference>
<dbReference type="GO" id="GO:0046872">
    <property type="term" value="F:metal ion binding"/>
    <property type="evidence" value="ECO:0007669"/>
    <property type="project" value="UniProtKB-KW"/>
</dbReference>
<dbReference type="EMBL" id="KN832870">
    <property type="protein sequence ID" value="KIN08234.1"/>
    <property type="molecule type" value="Genomic_DNA"/>
</dbReference>
<dbReference type="FunFam" id="2.10.110.10:FF:000044">
    <property type="entry name" value="Rho GTPase activator Rga"/>
    <property type="match status" value="1"/>
</dbReference>
<keyword evidence="4" id="KW-0440">LIM domain</keyword>
<feature type="compositionally biased region" description="Basic and acidic residues" evidence="6">
    <location>
        <begin position="462"/>
        <end position="471"/>
    </location>
</feature>
<feature type="compositionally biased region" description="Polar residues" evidence="6">
    <location>
        <begin position="372"/>
        <end position="387"/>
    </location>
</feature>
<sequence>MDSPSEYLDSPMDGDDIAYPCKGCGDILEEGKAFELAGNRWHLNCFRCNTCGTLLDSDANLLLLGDGSLICNNCTYSCSACGNKIEDLAILTGDQAFCATCFRCRNCKRKIENLRYARTSQGIFCMSCHESLMARRRKKTRAAQNAKKKEDQSPMLVDKSLPALPPSEAPQRRAYTPESNLSTGRDNATPTELSPRPPQRYQNESSSRSSSRPRDRDRSPAGRPSNDGPNLTLPTTTYRNNRHSVISHGSELSGGDGESFFIPLALDPSPGPPNGSRGPSDSWADAAKKNNKESQGPDRDHVAGKLKTPNDGRSREPSGASPHIAFQEKGRQPPAELDATPRDPIRKAPPRGRTSVKKDSPSVDDSRVQHVESPSSTNPIKSQTSGESFKLGEVPKGKRAGSAKNGAQSDGTSGESTSRGSPVGISPFPYRKEPPMGAPRSDAPKKQAVPERTGTPQPPQDQKTREEEARQSAESNDSAPSVRDAANKSIARKEISAGLATNNISSMSSSSSSATSPSSTSSSEATGTAPTLHGKPISAPLNTLPLADELASRTPTRPPGPQQQNSTTYMAPRAAPPAPASSLLSAPQNKESQGPTNGVPVSPVLPRWSAGGDFTMDEDMARILGGADETSQSILRRVSNAVRHGRTGSEASIAARNAGHARSVSETTTRTAQSPRWPKTPVQGANVDARDISSPISTTSPTTVTEDPALLRRQLRNSEQRVAELERQFSNEKDLQTLNKKLLERRKTVSVLDSQTEIMIRQLEVLAGYVEKAKDSKQPLNIAELEDSAIKDFVQKLERLKQTMSSAVETLYEERNELLEEKEQIVADRDRALVEFEQLSSKNAQLADMNNDLTHQIQERFKAQSGATVDAPRQPMNVLGIYTSHHKEKSSASLHLDDASLRPSTSTTMLGSVSSYQQSTDPDSTTEPAVLAAPHVVNIRKGQAKKFNWKKGGQSVAKGVSKGIKGAFSSTERDRNPQFPGQTGDNIGLPYNMTMTAVEAPVPMAPPRPGNIDPARQGFGLFKKGSALPKSFSNGSVMAAEAPSTLFGSDLVERAEYERRQIPSVVTRCIEEVELRGMDIEGIYRKTGGSGQVKLIQEGFDKSEDFDISDPSIDITAVTSVLKQYFRKLPVPLLTFDIYDRVLESLSITDDQERCAHLRRTFNLLPPKHRDCLEFLIFHLARVAVRESENLMSPKNLAVVFAPTIMRDHSLEREMTDMHVKNSAVQFVIENSHEIFGNE</sequence>
<dbReference type="InterPro" id="IPR008936">
    <property type="entry name" value="Rho_GTPase_activation_prot"/>
</dbReference>
<evidence type="ECO:0000256" key="1">
    <source>
        <dbReference type="ARBA" id="ARBA00022468"/>
    </source>
</evidence>
<evidence type="ECO:0000259" key="8">
    <source>
        <dbReference type="PROSITE" id="PS50238"/>
    </source>
</evidence>
<dbReference type="InterPro" id="IPR000198">
    <property type="entry name" value="RhoGAP_dom"/>
</dbReference>
<dbReference type="STRING" id="913774.A0A0C3DA71"/>
<dbReference type="InterPro" id="IPR001781">
    <property type="entry name" value="Znf_LIM"/>
</dbReference>
<dbReference type="CDD" id="cd09394">
    <property type="entry name" value="LIM1_Rga"/>
    <property type="match status" value="1"/>
</dbReference>
<dbReference type="SMART" id="SM00324">
    <property type="entry name" value="RhoGAP"/>
    <property type="match status" value="1"/>
</dbReference>
<evidence type="ECO:0000259" key="7">
    <source>
        <dbReference type="PROSITE" id="PS50023"/>
    </source>
</evidence>
<accession>A0A0C3DA71</accession>
<evidence type="ECO:0000256" key="5">
    <source>
        <dbReference type="SAM" id="Coils"/>
    </source>
</evidence>
<dbReference type="Pfam" id="PF00412">
    <property type="entry name" value="LIM"/>
    <property type="match status" value="1"/>
</dbReference>
<dbReference type="FunFam" id="1.10.555.10:FF:000043">
    <property type="entry name" value="Rho GTPase activator Rga"/>
    <property type="match status" value="1"/>
</dbReference>
<feature type="compositionally biased region" description="Low complexity" evidence="6">
    <location>
        <begin position="505"/>
        <end position="523"/>
    </location>
</feature>
<keyword evidence="10" id="KW-1185">Reference proteome</keyword>
<feature type="coiled-coil region" evidence="5">
    <location>
        <begin position="708"/>
        <end position="735"/>
    </location>
</feature>
<feature type="region of interest" description="Disordered" evidence="6">
    <location>
        <begin position="967"/>
        <end position="988"/>
    </location>
</feature>
<feature type="compositionally biased region" description="Polar residues" evidence="6">
    <location>
        <begin position="405"/>
        <end position="420"/>
    </location>
</feature>
<dbReference type="InterPro" id="IPR050729">
    <property type="entry name" value="Rho-GAP"/>
</dbReference>
<dbReference type="PROSITE" id="PS50238">
    <property type="entry name" value="RHOGAP"/>
    <property type="match status" value="1"/>
</dbReference>
<feature type="compositionally biased region" description="Polar residues" evidence="6">
    <location>
        <begin position="664"/>
        <end position="674"/>
    </location>
</feature>
<organism evidence="9 10">
    <name type="scientific">Oidiodendron maius (strain Zn)</name>
    <dbReference type="NCBI Taxonomy" id="913774"/>
    <lineage>
        <taxon>Eukaryota</taxon>
        <taxon>Fungi</taxon>
        <taxon>Dikarya</taxon>
        <taxon>Ascomycota</taxon>
        <taxon>Pezizomycotina</taxon>
        <taxon>Leotiomycetes</taxon>
        <taxon>Leotiomycetes incertae sedis</taxon>
        <taxon>Myxotrichaceae</taxon>
        <taxon>Oidiodendron</taxon>
    </lineage>
</organism>
<evidence type="ECO:0008006" key="11">
    <source>
        <dbReference type="Google" id="ProtNLM"/>
    </source>
</evidence>
<dbReference type="PROSITE" id="PS00478">
    <property type="entry name" value="LIM_DOMAIN_1"/>
    <property type="match status" value="1"/>
</dbReference>
<feature type="region of interest" description="Disordered" evidence="6">
    <location>
        <begin position="642"/>
        <end position="685"/>
    </location>
</feature>
<feature type="region of interest" description="Disordered" evidence="6">
    <location>
        <begin position="890"/>
        <end position="927"/>
    </location>
</feature>
<name>A0A0C3DA71_OIDMZ</name>
<feature type="domain" description="Rho-GAP" evidence="8">
    <location>
        <begin position="1049"/>
        <end position="1236"/>
    </location>
</feature>
<dbReference type="GO" id="GO:0005938">
    <property type="term" value="C:cell cortex"/>
    <property type="evidence" value="ECO:0007669"/>
    <property type="project" value="UniProtKB-ARBA"/>
</dbReference>
<protein>
    <recommendedName>
        <fullName evidence="11">RhoGAP-domain-containing protein</fullName>
    </recommendedName>
</protein>
<evidence type="ECO:0000256" key="4">
    <source>
        <dbReference type="PROSITE-ProRule" id="PRU00125"/>
    </source>
</evidence>
<dbReference type="Gene3D" id="1.10.555.10">
    <property type="entry name" value="Rho GTPase activation protein"/>
    <property type="match status" value="1"/>
</dbReference>
<evidence type="ECO:0000256" key="3">
    <source>
        <dbReference type="ARBA" id="ARBA00022833"/>
    </source>
</evidence>
<dbReference type="OrthoDB" id="79452at2759"/>
<dbReference type="Proteomes" id="UP000054321">
    <property type="component" value="Unassembled WGS sequence"/>
</dbReference>